<organism evidence="13 14">
    <name type="scientific">Phaeodactylum tricornutum (strain CCAP 1055/1)</name>
    <dbReference type="NCBI Taxonomy" id="556484"/>
    <lineage>
        <taxon>Eukaryota</taxon>
        <taxon>Sar</taxon>
        <taxon>Stramenopiles</taxon>
        <taxon>Ochrophyta</taxon>
        <taxon>Bacillariophyta</taxon>
        <taxon>Bacillariophyceae</taxon>
        <taxon>Bacillariophycidae</taxon>
        <taxon>Naviculales</taxon>
        <taxon>Phaeodactylaceae</taxon>
        <taxon>Phaeodactylum</taxon>
    </lineage>
</organism>
<dbReference type="EMBL" id="CP001141">
    <property type="protein sequence ID" value="ACI65377.1"/>
    <property type="molecule type" value="Genomic_DNA"/>
</dbReference>
<feature type="transmembrane region" description="Helical" evidence="11">
    <location>
        <begin position="18"/>
        <end position="38"/>
    </location>
</feature>
<feature type="transmembrane region" description="Helical" evidence="11">
    <location>
        <begin position="161"/>
        <end position="178"/>
    </location>
</feature>
<evidence type="ECO:0000313" key="14">
    <source>
        <dbReference type="Proteomes" id="UP000000759"/>
    </source>
</evidence>
<dbReference type="KEGG" id="pti:PHATR_46816"/>
<feature type="transmembrane region" description="Helical" evidence="11">
    <location>
        <begin position="121"/>
        <end position="140"/>
    </location>
</feature>
<accession>B5Y3V7</accession>
<protein>
    <recommendedName>
        <fullName evidence="12">Cytochrome b561 domain-containing protein</fullName>
    </recommendedName>
</protein>
<evidence type="ECO:0000256" key="7">
    <source>
        <dbReference type="ARBA" id="ARBA00022982"/>
    </source>
</evidence>
<dbReference type="SMART" id="SM00665">
    <property type="entry name" value="B561"/>
    <property type="match status" value="1"/>
</dbReference>
<dbReference type="Proteomes" id="UP000000759">
    <property type="component" value="Chromosome 11"/>
</dbReference>
<feature type="domain" description="Cytochrome b561" evidence="12">
    <location>
        <begin position="13"/>
        <end position="201"/>
    </location>
</feature>
<dbReference type="CDD" id="cd08761">
    <property type="entry name" value="Cyt_b561_CYB561D2_like"/>
    <property type="match status" value="1"/>
</dbReference>
<evidence type="ECO:0000256" key="11">
    <source>
        <dbReference type="SAM" id="Phobius"/>
    </source>
</evidence>
<dbReference type="OrthoDB" id="432881at2759"/>
<evidence type="ECO:0000256" key="1">
    <source>
        <dbReference type="ARBA" id="ARBA00001970"/>
    </source>
</evidence>
<evidence type="ECO:0000256" key="3">
    <source>
        <dbReference type="ARBA" id="ARBA00022448"/>
    </source>
</evidence>
<keyword evidence="3" id="KW-0813">Transport</keyword>
<evidence type="ECO:0000256" key="9">
    <source>
        <dbReference type="ARBA" id="ARBA00023004"/>
    </source>
</evidence>
<keyword evidence="9" id="KW-0408">Iron</keyword>
<dbReference type="PROSITE" id="PS50939">
    <property type="entry name" value="CYTOCHROME_B561"/>
    <property type="match status" value="1"/>
</dbReference>
<dbReference type="PANTHER" id="PTHR10106">
    <property type="entry name" value="CYTOCHROME B561-RELATED"/>
    <property type="match status" value="1"/>
</dbReference>
<keyword evidence="7" id="KW-0249">Electron transport</keyword>
<evidence type="ECO:0000256" key="2">
    <source>
        <dbReference type="ARBA" id="ARBA00004141"/>
    </source>
</evidence>
<dbReference type="eggNOG" id="ENOG502SB9P">
    <property type="taxonomic scope" value="Eukaryota"/>
</dbReference>
<keyword evidence="14" id="KW-1185">Reference proteome</keyword>
<feature type="transmembrane region" description="Helical" evidence="11">
    <location>
        <begin position="184"/>
        <end position="200"/>
    </location>
</feature>
<evidence type="ECO:0000313" key="13">
    <source>
        <dbReference type="EMBL" id="ACI65377.1"/>
    </source>
</evidence>
<keyword evidence="8 11" id="KW-1133">Transmembrane helix</keyword>
<dbReference type="HOGENOM" id="CLU_1417798_0_0_1"/>
<dbReference type="GO" id="GO:0046872">
    <property type="term" value="F:metal ion binding"/>
    <property type="evidence" value="ECO:0007669"/>
    <property type="project" value="UniProtKB-KW"/>
</dbReference>
<dbReference type="InterPro" id="IPR043205">
    <property type="entry name" value="CYB561/CYBRD1-like"/>
</dbReference>
<dbReference type="RefSeq" id="XP_002185907.1">
    <property type="nucleotide sequence ID" value="XM_002185871.1"/>
</dbReference>
<reference evidence="14" key="2">
    <citation type="submission" date="2008-08" db="EMBL/GenBank/DDBJ databases">
        <authorList>
            <consortium name="Diatom Consortium"/>
            <person name="Grigoriev I."/>
            <person name="Grimwood J."/>
            <person name="Kuo A."/>
            <person name="Otillar R.P."/>
            <person name="Salamov A."/>
            <person name="Detter J.C."/>
            <person name="Lindquist E."/>
            <person name="Shapiro H."/>
            <person name="Lucas S."/>
            <person name="Glavina del Rio T."/>
            <person name="Pitluck S."/>
            <person name="Rokhsar D."/>
            <person name="Bowler C."/>
        </authorList>
    </citation>
    <scope>GENOME REANNOTATION</scope>
    <source>
        <strain evidence="14">CCAP 1055/1</strain>
    </source>
</reference>
<dbReference type="InterPro" id="IPR006593">
    <property type="entry name" value="Cyt_b561/ferric_Rdtase_TM"/>
</dbReference>
<keyword evidence="4" id="KW-0349">Heme</keyword>
<dbReference type="GO" id="GO:0016020">
    <property type="term" value="C:membrane"/>
    <property type="evidence" value="ECO:0007669"/>
    <property type="project" value="UniProtKB-SubCell"/>
</dbReference>
<evidence type="ECO:0000256" key="8">
    <source>
        <dbReference type="ARBA" id="ARBA00022989"/>
    </source>
</evidence>
<evidence type="ECO:0000256" key="4">
    <source>
        <dbReference type="ARBA" id="ARBA00022617"/>
    </source>
</evidence>
<feature type="transmembrane region" description="Helical" evidence="11">
    <location>
        <begin position="50"/>
        <end position="69"/>
    </location>
</feature>
<gene>
    <name evidence="13" type="ORF">PHATR_46816</name>
</gene>
<proteinExistence type="predicted"/>
<sequence>MVAKGSLGKYQPGKPSPAVYWTVLISLISFSIGGGYLAGTRPNGEWRLFSWHPMLMTSGMVGLAGIGALTKKLGGYTNTKLHALLGWSSIFTSFAGIYVIYRNKEMNGYGHLKTAHSQAGAAVVVTTVGLGLAGSIFLHPDFGVDKTNKTIRLAHKMASRITLMIAWFTAFYGLMEMIPNEPKILAMYGFPLLMLVPLVLI</sequence>
<evidence type="ECO:0000256" key="10">
    <source>
        <dbReference type="ARBA" id="ARBA00023136"/>
    </source>
</evidence>
<dbReference type="GeneID" id="7204558"/>
<comment type="subcellular location">
    <subcellularLocation>
        <location evidence="2">Membrane</location>
        <topology evidence="2">Multi-pass membrane protein</topology>
    </subcellularLocation>
</comment>
<keyword evidence="5 11" id="KW-0812">Transmembrane</keyword>
<keyword evidence="6" id="KW-0479">Metal-binding</keyword>
<comment type="cofactor">
    <cofactor evidence="1">
        <name>heme b</name>
        <dbReference type="ChEBI" id="CHEBI:60344"/>
    </cofactor>
</comment>
<name>B5Y3V7_PHATC</name>
<keyword evidence="10 11" id="KW-0472">Membrane</keyword>
<evidence type="ECO:0000256" key="5">
    <source>
        <dbReference type="ARBA" id="ARBA00022692"/>
    </source>
</evidence>
<dbReference type="Pfam" id="PF03188">
    <property type="entry name" value="Cytochrom_B561"/>
    <property type="match status" value="1"/>
</dbReference>
<dbReference type="InParanoid" id="B5Y3V7"/>
<dbReference type="Gene3D" id="1.20.120.1770">
    <property type="match status" value="1"/>
</dbReference>
<dbReference type="OMA" id="YNTKTHG"/>
<dbReference type="GO" id="GO:0016491">
    <property type="term" value="F:oxidoreductase activity"/>
    <property type="evidence" value="ECO:0007669"/>
    <property type="project" value="InterPro"/>
</dbReference>
<dbReference type="PaxDb" id="2850-Phatr46816"/>
<reference evidence="13 14" key="1">
    <citation type="journal article" date="2008" name="Nature">
        <title>The Phaeodactylum genome reveals the evolutionary history of diatom genomes.</title>
        <authorList>
            <person name="Bowler C."/>
            <person name="Allen A.E."/>
            <person name="Badger J.H."/>
            <person name="Grimwood J."/>
            <person name="Jabbari K."/>
            <person name="Kuo A."/>
            <person name="Maheswari U."/>
            <person name="Martens C."/>
            <person name="Maumus F."/>
            <person name="Otillar R.P."/>
            <person name="Rayko E."/>
            <person name="Salamov A."/>
            <person name="Vandepoele K."/>
            <person name="Beszteri B."/>
            <person name="Gruber A."/>
            <person name="Heijde M."/>
            <person name="Katinka M."/>
            <person name="Mock T."/>
            <person name="Valentin K."/>
            <person name="Verret F."/>
            <person name="Berges J.A."/>
            <person name="Brownlee C."/>
            <person name="Cadoret J.P."/>
            <person name="Chiovitti A."/>
            <person name="Choi C.J."/>
            <person name="Coesel S."/>
            <person name="De Martino A."/>
            <person name="Detter J.C."/>
            <person name="Durkin C."/>
            <person name="Falciatore A."/>
            <person name="Fournet J."/>
            <person name="Haruta M."/>
            <person name="Huysman M.J."/>
            <person name="Jenkins B.D."/>
            <person name="Jiroutova K."/>
            <person name="Jorgensen R.E."/>
            <person name="Joubert Y."/>
            <person name="Kaplan A."/>
            <person name="Kroger N."/>
            <person name="Kroth P.G."/>
            <person name="La Roche J."/>
            <person name="Lindquist E."/>
            <person name="Lommer M."/>
            <person name="Martin-Jezequel V."/>
            <person name="Lopez P.J."/>
            <person name="Lucas S."/>
            <person name="Mangogna M."/>
            <person name="McGinnis K."/>
            <person name="Medlin L.K."/>
            <person name="Montsant A."/>
            <person name="Oudot-Le Secq M.P."/>
            <person name="Napoli C."/>
            <person name="Obornik M."/>
            <person name="Parker M.S."/>
            <person name="Petit J.L."/>
            <person name="Porcel B.M."/>
            <person name="Poulsen N."/>
            <person name="Robison M."/>
            <person name="Rychlewski L."/>
            <person name="Rynearson T.A."/>
            <person name="Schmutz J."/>
            <person name="Shapiro H."/>
            <person name="Siaut M."/>
            <person name="Stanley M."/>
            <person name="Sussman M.R."/>
            <person name="Taylor A.R."/>
            <person name="Vardi A."/>
            <person name="von Dassow P."/>
            <person name="Vyverman W."/>
            <person name="Willis A."/>
            <person name="Wyrwicz L.S."/>
            <person name="Rokhsar D.S."/>
            <person name="Weissenbach J."/>
            <person name="Armbrust E.V."/>
            <person name="Green B.R."/>
            <person name="Van de Peer Y."/>
            <person name="Grigoriev I.V."/>
        </authorList>
    </citation>
    <scope>NUCLEOTIDE SEQUENCE [LARGE SCALE GENOMIC DNA]</scope>
    <source>
        <strain evidence="13 14">CCAP 1055/1</strain>
    </source>
</reference>
<dbReference type="PANTHER" id="PTHR10106:SF0">
    <property type="entry name" value="LD36721P"/>
    <property type="match status" value="1"/>
</dbReference>
<evidence type="ECO:0000259" key="12">
    <source>
        <dbReference type="PROSITE" id="PS50939"/>
    </source>
</evidence>
<dbReference type="AlphaFoldDB" id="B5Y3V7"/>
<evidence type="ECO:0000256" key="6">
    <source>
        <dbReference type="ARBA" id="ARBA00022723"/>
    </source>
</evidence>
<feature type="transmembrane region" description="Helical" evidence="11">
    <location>
        <begin position="81"/>
        <end position="101"/>
    </location>
</feature>